<dbReference type="SUPFAM" id="SSF57716">
    <property type="entry name" value="Glucocorticoid receptor-like (DNA-binding domain)"/>
    <property type="match status" value="1"/>
</dbReference>
<keyword evidence="1 4" id="KW-0479">Metal-binding</keyword>
<evidence type="ECO:0000313" key="6">
    <source>
        <dbReference type="EMBL" id="VEL19510.1"/>
    </source>
</evidence>
<comment type="caution">
    <text evidence="6">The sequence shown here is derived from an EMBL/GenBank/DDBJ whole genome shotgun (WGS) entry which is preliminary data.</text>
</comment>
<evidence type="ECO:0000256" key="3">
    <source>
        <dbReference type="ARBA" id="ARBA00023038"/>
    </source>
</evidence>
<dbReference type="PROSITE" id="PS00478">
    <property type="entry name" value="LIM_DOMAIN_1"/>
    <property type="match status" value="1"/>
</dbReference>
<dbReference type="EMBL" id="CAAALY010041877">
    <property type="protein sequence ID" value="VEL19510.1"/>
    <property type="molecule type" value="Genomic_DNA"/>
</dbReference>
<reference evidence="6" key="1">
    <citation type="submission" date="2018-11" db="EMBL/GenBank/DDBJ databases">
        <authorList>
            <consortium name="Pathogen Informatics"/>
        </authorList>
    </citation>
    <scope>NUCLEOTIDE SEQUENCE</scope>
</reference>
<keyword evidence="7" id="KW-1185">Reference proteome</keyword>
<dbReference type="PANTHER" id="PTHR46074:SF5">
    <property type="entry name" value="LIM DOMAIN-CONTAINING PROTEIN C"/>
    <property type="match status" value="1"/>
</dbReference>
<proteinExistence type="predicted"/>
<dbReference type="PANTHER" id="PTHR46074">
    <property type="entry name" value="CYSTEINE-RICH PROTEIN CRIP FAMILY MEMBER"/>
    <property type="match status" value="1"/>
</dbReference>
<dbReference type="Gene3D" id="2.10.110.10">
    <property type="entry name" value="Cysteine Rich Protein"/>
    <property type="match status" value="1"/>
</dbReference>
<dbReference type="AlphaFoldDB" id="A0A448WT81"/>
<dbReference type="InterPro" id="IPR001781">
    <property type="entry name" value="Znf_LIM"/>
</dbReference>
<name>A0A448WT81_9PLAT</name>
<evidence type="ECO:0000256" key="4">
    <source>
        <dbReference type="PROSITE-ProRule" id="PRU00125"/>
    </source>
</evidence>
<organism evidence="6 7">
    <name type="scientific">Protopolystoma xenopodis</name>
    <dbReference type="NCBI Taxonomy" id="117903"/>
    <lineage>
        <taxon>Eukaryota</taxon>
        <taxon>Metazoa</taxon>
        <taxon>Spiralia</taxon>
        <taxon>Lophotrochozoa</taxon>
        <taxon>Platyhelminthes</taxon>
        <taxon>Monogenea</taxon>
        <taxon>Polyopisthocotylea</taxon>
        <taxon>Polystomatidea</taxon>
        <taxon>Polystomatidae</taxon>
        <taxon>Protopolystoma</taxon>
    </lineage>
</organism>
<evidence type="ECO:0000256" key="1">
    <source>
        <dbReference type="ARBA" id="ARBA00022723"/>
    </source>
</evidence>
<keyword evidence="3 4" id="KW-0440">LIM domain</keyword>
<dbReference type="SMART" id="SM00132">
    <property type="entry name" value="LIM"/>
    <property type="match status" value="1"/>
</dbReference>
<evidence type="ECO:0000313" key="7">
    <source>
        <dbReference type="Proteomes" id="UP000784294"/>
    </source>
</evidence>
<dbReference type="Pfam" id="PF00412">
    <property type="entry name" value="LIM"/>
    <property type="match status" value="1"/>
</dbReference>
<accession>A0A448WT81</accession>
<dbReference type="GO" id="GO:0046872">
    <property type="term" value="F:metal ion binding"/>
    <property type="evidence" value="ECO:0007669"/>
    <property type="project" value="UniProtKB-KW"/>
</dbReference>
<keyword evidence="2 4" id="KW-0862">Zinc</keyword>
<dbReference type="PROSITE" id="PS50023">
    <property type="entry name" value="LIM_DOMAIN_2"/>
    <property type="match status" value="1"/>
</dbReference>
<evidence type="ECO:0000259" key="5">
    <source>
        <dbReference type="PROSITE" id="PS50023"/>
    </source>
</evidence>
<protein>
    <recommendedName>
        <fullName evidence="5">LIM zinc-binding domain-containing protein</fullName>
    </recommendedName>
</protein>
<sequence length="129" mass="14331">MLTNCPSLPQLFGIRSQPFNGTSGPSHANLYPHVHASQYNATATSLRNSNYRNNQQGNSVLMTPFSRYGQANVVCANCDKPVYANERVDAVCKVYHRLCFKCSACGRLLERGSACDHAHNIYCRGKFDL</sequence>
<gene>
    <name evidence="6" type="ORF">PXEA_LOCUS12950</name>
</gene>
<dbReference type="OrthoDB" id="8062037at2759"/>
<feature type="domain" description="LIM zinc-binding" evidence="5">
    <location>
        <begin position="73"/>
        <end position="129"/>
    </location>
</feature>
<evidence type="ECO:0000256" key="2">
    <source>
        <dbReference type="ARBA" id="ARBA00022833"/>
    </source>
</evidence>
<dbReference type="Proteomes" id="UP000784294">
    <property type="component" value="Unassembled WGS sequence"/>
</dbReference>